<feature type="compositionally biased region" description="Basic and acidic residues" evidence="1">
    <location>
        <begin position="192"/>
        <end position="202"/>
    </location>
</feature>
<dbReference type="Proteomes" id="UP001227230">
    <property type="component" value="Chromosome 16"/>
</dbReference>
<evidence type="ECO:0000313" key="2">
    <source>
        <dbReference type="EMBL" id="WKA06613.1"/>
    </source>
</evidence>
<proteinExistence type="predicted"/>
<reference evidence="2 3" key="1">
    <citation type="journal article" date="2023" name="Hortic Res">
        <title>The complete reference genome for grapevine (Vitis vinifera L.) genetics and breeding.</title>
        <authorList>
            <person name="Shi X."/>
            <person name="Cao S."/>
            <person name="Wang X."/>
            <person name="Huang S."/>
            <person name="Wang Y."/>
            <person name="Liu Z."/>
            <person name="Liu W."/>
            <person name="Leng X."/>
            <person name="Peng Y."/>
            <person name="Wang N."/>
            <person name="Wang Y."/>
            <person name="Ma Z."/>
            <person name="Xu X."/>
            <person name="Zhang F."/>
            <person name="Xue H."/>
            <person name="Zhong H."/>
            <person name="Wang Y."/>
            <person name="Zhang K."/>
            <person name="Velt A."/>
            <person name="Avia K."/>
            <person name="Holtgrawe D."/>
            <person name="Grimplet J."/>
            <person name="Matus J.T."/>
            <person name="Ware D."/>
            <person name="Wu X."/>
            <person name="Wang H."/>
            <person name="Liu C."/>
            <person name="Fang Y."/>
            <person name="Rustenholz C."/>
            <person name="Cheng Z."/>
            <person name="Xiao H."/>
            <person name="Zhou Y."/>
        </authorList>
    </citation>
    <scope>NUCLEOTIDE SEQUENCE [LARGE SCALE GENOMIC DNA]</scope>
    <source>
        <strain evidence="3">cv. Pinot noir / PN40024</strain>
        <tissue evidence="2">Leaf</tissue>
    </source>
</reference>
<sequence length="218" mass="24933">MLTKNKLMDANLSIYFTPKSNRSRNAKKRMSMPIGVMRMKAICVHFSGDGGVHRHDTRDLDGYNRHHRRHHEFLHQVHDILRYDRCRAHDGCDVLLRDGRDALLHDGRDALLRDGRDALLRDGRDVLHLHGSQEHVEEEHGEGLGEVSWRGRSDLYEYLIGATVPVHGGGVPLCDHLDHHVDGVLRHDRVHGVHDSHEHKETDDDESFSGQNLSVEKS</sequence>
<name>A0ABY9DHW5_VITVI</name>
<feature type="compositionally biased region" description="Polar residues" evidence="1">
    <location>
        <begin position="208"/>
        <end position="218"/>
    </location>
</feature>
<organism evidence="2 3">
    <name type="scientific">Vitis vinifera</name>
    <name type="common">Grape</name>
    <dbReference type="NCBI Taxonomy" id="29760"/>
    <lineage>
        <taxon>Eukaryota</taxon>
        <taxon>Viridiplantae</taxon>
        <taxon>Streptophyta</taxon>
        <taxon>Embryophyta</taxon>
        <taxon>Tracheophyta</taxon>
        <taxon>Spermatophyta</taxon>
        <taxon>Magnoliopsida</taxon>
        <taxon>eudicotyledons</taxon>
        <taxon>Gunneridae</taxon>
        <taxon>Pentapetalae</taxon>
        <taxon>rosids</taxon>
        <taxon>Vitales</taxon>
        <taxon>Vitaceae</taxon>
        <taxon>Viteae</taxon>
        <taxon>Vitis</taxon>
    </lineage>
</organism>
<feature type="region of interest" description="Disordered" evidence="1">
    <location>
        <begin position="192"/>
        <end position="218"/>
    </location>
</feature>
<evidence type="ECO:0000313" key="3">
    <source>
        <dbReference type="Proteomes" id="UP001227230"/>
    </source>
</evidence>
<keyword evidence="3" id="KW-1185">Reference proteome</keyword>
<gene>
    <name evidence="2" type="ORF">VitviT2T_024507</name>
</gene>
<accession>A0ABY9DHW5</accession>
<protein>
    <submittedName>
        <fullName evidence="2">Uncharacterized protein</fullName>
    </submittedName>
</protein>
<evidence type="ECO:0000256" key="1">
    <source>
        <dbReference type="SAM" id="MobiDB-lite"/>
    </source>
</evidence>
<dbReference type="EMBL" id="CP126663">
    <property type="protein sequence ID" value="WKA06613.1"/>
    <property type="molecule type" value="Genomic_DNA"/>
</dbReference>